<evidence type="ECO:0000313" key="4">
    <source>
        <dbReference type="Proteomes" id="UP000253034"/>
    </source>
</evidence>
<dbReference type="PROSITE" id="PS00059">
    <property type="entry name" value="ADH_ZINC"/>
    <property type="match status" value="1"/>
</dbReference>
<feature type="non-terminal residue" evidence="3">
    <location>
        <position position="301"/>
    </location>
</feature>
<evidence type="ECO:0000256" key="2">
    <source>
        <dbReference type="SAM" id="SignalP"/>
    </source>
</evidence>
<accession>A0A369ADA1</accession>
<reference evidence="3 4" key="1">
    <citation type="submission" date="2018-07" db="EMBL/GenBank/DDBJ databases">
        <title>Genomic Encyclopedia of Type Strains, Phase IV (KMG-IV): sequencing the most valuable type-strain genomes for metagenomic binning, comparative biology and taxonomic classification.</title>
        <authorList>
            <person name="Goeker M."/>
        </authorList>
    </citation>
    <scope>NUCLEOTIDE SEQUENCE [LARGE SCALE GENOMIC DNA]</scope>
    <source>
        <strain evidence="3 4">DSM 27016</strain>
    </source>
</reference>
<name>A0A369ADA1_9FIRM</name>
<dbReference type="GO" id="GO:0016491">
    <property type="term" value="F:oxidoreductase activity"/>
    <property type="evidence" value="ECO:0007669"/>
    <property type="project" value="InterPro"/>
</dbReference>
<evidence type="ECO:0000313" key="3">
    <source>
        <dbReference type="EMBL" id="RCX07133.1"/>
    </source>
</evidence>
<organism evidence="3 4">
    <name type="scientific">Anaerobacterium chartisolvens</name>
    <dbReference type="NCBI Taxonomy" id="1297424"/>
    <lineage>
        <taxon>Bacteria</taxon>
        <taxon>Bacillati</taxon>
        <taxon>Bacillota</taxon>
        <taxon>Clostridia</taxon>
        <taxon>Eubacteriales</taxon>
        <taxon>Oscillospiraceae</taxon>
        <taxon>Anaerobacterium</taxon>
    </lineage>
</organism>
<dbReference type="Proteomes" id="UP000253034">
    <property type="component" value="Unassembled WGS sequence"/>
</dbReference>
<dbReference type="GO" id="GO:0008270">
    <property type="term" value="F:zinc ion binding"/>
    <property type="evidence" value="ECO:0007669"/>
    <property type="project" value="InterPro"/>
</dbReference>
<feature type="region of interest" description="Disordered" evidence="1">
    <location>
        <begin position="279"/>
        <end position="301"/>
    </location>
</feature>
<sequence length="301" mass="33834">MKKRVCSICIMVFMAYIVYTGSYADEELKFEPDGSLIMTTYDIKATTPIRYRTIGWTIYSADRSKSVVIQLWESESEDIDEDGDGYKEHVRTYFETDQHTIFNRIGAVDKEWQEKLYSEGGYLIFDGVLTIVEYDGEVEKRRLGQLTNGGDSYVGEVYFTLDGIKNARGWGSPGSLDSHFNKKVYLDEHPEMLDGNVEVKHFLMNGSAISRYDYSEKVESGEHQYTARQIAGHEYIGVKVKYGESAEGSMQSSDSITLSFDGSFSTACISFYYQGSENTGKSGEDIDPEATGVIKADDMGS</sequence>
<dbReference type="EMBL" id="QPJT01000058">
    <property type="protein sequence ID" value="RCX07133.1"/>
    <property type="molecule type" value="Genomic_DNA"/>
</dbReference>
<dbReference type="AlphaFoldDB" id="A0A369ADA1"/>
<comment type="caution">
    <text evidence="3">The sequence shown here is derived from an EMBL/GenBank/DDBJ whole genome shotgun (WGS) entry which is preliminary data.</text>
</comment>
<feature type="chain" id="PRO_5016720096" evidence="2">
    <location>
        <begin position="25"/>
        <end position="301"/>
    </location>
</feature>
<feature type="signal peptide" evidence="2">
    <location>
        <begin position="1"/>
        <end position="24"/>
    </location>
</feature>
<dbReference type="InterPro" id="IPR002328">
    <property type="entry name" value="ADH_Zn_CS"/>
</dbReference>
<proteinExistence type="predicted"/>
<gene>
    <name evidence="3" type="ORF">DFR58_1584</name>
</gene>
<protein>
    <submittedName>
        <fullName evidence="3">Uncharacterized protein</fullName>
    </submittedName>
</protein>
<keyword evidence="4" id="KW-1185">Reference proteome</keyword>
<keyword evidence="2" id="KW-0732">Signal</keyword>
<evidence type="ECO:0000256" key="1">
    <source>
        <dbReference type="SAM" id="MobiDB-lite"/>
    </source>
</evidence>